<feature type="transmembrane region" description="Helical" evidence="1">
    <location>
        <begin position="247"/>
        <end position="266"/>
    </location>
</feature>
<keyword evidence="1" id="KW-1133">Transmembrane helix</keyword>
<dbReference type="EMBL" id="WTPW01000035">
    <property type="protein sequence ID" value="KAF0556230.1"/>
    <property type="molecule type" value="Genomic_DNA"/>
</dbReference>
<feature type="transmembrane region" description="Helical" evidence="1">
    <location>
        <begin position="170"/>
        <end position="193"/>
    </location>
</feature>
<evidence type="ECO:0008006" key="4">
    <source>
        <dbReference type="Google" id="ProtNLM"/>
    </source>
</evidence>
<evidence type="ECO:0000313" key="2">
    <source>
        <dbReference type="EMBL" id="KAF0556230.1"/>
    </source>
</evidence>
<organism evidence="2 3">
    <name type="scientific">Gigaspora margarita</name>
    <dbReference type="NCBI Taxonomy" id="4874"/>
    <lineage>
        <taxon>Eukaryota</taxon>
        <taxon>Fungi</taxon>
        <taxon>Fungi incertae sedis</taxon>
        <taxon>Mucoromycota</taxon>
        <taxon>Glomeromycotina</taxon>
        <taxon>Glomeromycetes</taxon>
        <taxon>Diversisporales</taxon>
        <taxon>Gigasporaceae</taxon>
        <taxon>Gigaspora</taxon>
    </lineage>
</organism>
<comment type="caution">
    <text evidence="2">The sequence shown here is derived from an EMBL/GenBank/DDBJ whole genome shotgun (WGS) entry which is preliminary data.</text>
</comment>
<evidence type="ECO:0000313" key="3">
    <source>
        <dbReference type="Proteomes" id="UP000439903"/>
    </source>
</evidence>
<feature type="transmembrane region" description="Helical" evidence="1">
    <location>
        <begin position="72"/>
        <end position="96"/>
    </location>
</feature>
<dbReference type="OrthoDB" id="2399257at2759"/>
<feature type="transmembrane region" description="Helical" evidence="1">
    <location>
        <begin position="141"/>
        <end position="158"/>
    </location>
</feature>
<proteinExistence type="predicted"/>
<accession>A0A8H4B361</accession>
<keyword evidence="1" id="KW-0472">Membrane</keyword>
<feature type="transmembrane region" description="Helical" evidence="1">
    <location>
        <begin position="108"/>
        <end position="129"/>
    </location>
</feature>
<evidence type="ECO:0000256" key="1">
    <source>
        <dbReference type="SAM" id="Phobius"/>
    </source>
</evidence>
<feature type="transmembrane region" description="Helical" evidence="1">
    <location>
        <begin position="213"/>
        <end position="235"/>
    </location>
</feature>
<protein>
    <recommendedName>
        <fullName evidence="4">Transmembrane protein</fullName>
    </recommendedName>
</protein>
<feature type="transmembrane region" description="Helical" evidence="1">
    <location>
        <begin position="26"/>
        <end position="52"/>
    </location>
</feature>
<dbReference type="AlphaFoldDB" id="A0A8H4B361"/>
<dbReference type="Proteomes" id="UP000439903">
    <property type="component" value="Unassembled WGS sequence"/>
</dbReference>
<sequence length="302" mass="35537">MEEQRKQEKNLQNVEIKGFGTLSTHVLYNIIINVLKIIGLLLYIILWIYQAAITQFKDILNDSDNNIQNEKIIMAVAFFLSICFLFVEITFIFIFIKSKKFYLVKRRMIVNFSIFLIYLALSLVLNILVGMEFLIWNEHSVMIVLLWIIPIVSLIEFISCRPRWFKFGEVTIDVIFKSVKLLFIILYLIIYIIQRIRFEDSRGNSPHYETNLFITFITGPFNLLIEICFTTHSLFQDLQQQNIIHRLFLIICFAIYSCIAFSNYYFLLNNVYSVLDGIICVIAAFCLLEIVIKEIRLVSNVL</sequence>
<feature type="transmembrane region" description="Helical" evidence="1">
    <location>
        <begin position="272"/>
        <end position="292"/>
    </location>
</feature>
<keyword evidence="1" id="KW-0812">Transmembrane</keyword>
<gene>
    <name evidence="2" type="ORF">F8M41_015991</name>
</gene>
<keyword evidence="3" id="KW-1185">Reference proteome</keyword>
<reference evidence="2 3" key="1">
    <citation type="journal article" date="2019" name="Environ. Microbiol.">
        <title>At the nexus of three kingdoms: the genome of the mycorrhizal fungus Gigaspora margarita provides insights into plant, endobacterial and fungal interactions.</title>
        <authorList>
            <person name="Venice F."/>
            <person name="Ghignone S."/>
            <person name="Salvioli di Fossalunga A."/>
            <person name="Amselem J."/>
            <person name="Novero M."/>
            <person name="Xianan X."/>
            <person name="Sedzielewska Toro K."/>
            <person name="Morin E."/>
            <person name="Lipzen A."/>
            <person name="Grigoriev I.V."/>
            <person name="Henrissat B."/>
            <person name="Martin F.M."/>
            <person name="Bonfante P."/>
        </authorList>
    </citation>
    <scope>NUCLEOTIDE SEQUENCE [LARGE SCALE GENOMIC DNA]</scope>
    <source>
        <strain evidence="2 3">BEG34</strain>
    </source>
</reference>
<name>A0A8H4B361_GIGMA</name>